<dbReference type="GO" id="GO:0003677">
    <property type="term" value="F:DNA binding"/>
    <property type="evidence" value="ECO:0007669"/>
    <property type="project" value="UniProtKB-KW"/>
</dbReference>
<sequence>MKTQTAVDYFLNSCQGRNLSPTTVDWYRAILRSFVKACPQLPRKPQQIEAFFASLTCSPETRHAYFRVLRVFFKFISERWKPRNPMAKVAAPRCPKKVMATLEPDELMRLLSSASTLRDRGVLTLLIDTGMRSGELVGLRQQDIKTDTVIVRGKSGEREVPISEETRRLLLGSIASDGKDEYVFHGHKGPLKYDGIYRIVRTHMRKSGIAGPKLGGHRIRHGFGKNYLVNGGDLRSLQELMGHASITTTEKYAALTLNDTIAKHHRFTPLRSAHAAAQGSFLDRIEAVKEAEKILKEAHHGS</sequence>
<dbReference type="GO" id="GO:0015074">
    <property type="term" value="P:DNA integration"/>
    <property type="evidence" value="ECO:0007669"/>
    <property type="project" value="InterPro"/>
</dbReference>
<dbReference type="Pfam" id="PF00589">
    <property type="entry name" value="Phage_integrase"/>
    <property type="match status" value="1"/>
</dbReference>
<dbReference type="PANTHER" id="PTHR30349">
    <property type="entry name" value="PHAGE INTEGRASE-RELATED"/>
    <property type="match status" value="1"/>
</dbReference>
<dbReference type="GO" id="GO:0006310">
    <property type="term" value="P:DNA recombination"/>
    <property type="evidence" value="ECO:0007669"/>
    <property type="project" value="UniProtKB-KW"/>
</dbReference>
<accession>X1R258</accession>
<dbReference type="InterPro" id="IPR010998">
    <property type="entry name" value="Integrase_recombinase_N"/>
</dbReference>
<dbReference type="InterPro" id="IPR050090">
    <property type="entry name" value="Tyrosine_recombinase_XerCD"/>
</dbReference>
<keyword evidence="1" id="KW-0238">DNA-binding</keyword>
<dbReference type="Gene3D" id="1.10.443.10">
    <property type="entry name" value="Intergrase catalytic core"/>
    <property type="match status" value="1"/>
</dbReference>
<dbReference type="InterPro" id="IPR044068">
    <property type="entry name" value="CB"/>
</dbReference>
<dbReference type="PROSITE" id="PS51898">
    <property type="entry name" value="TYR_RECOMBINASE"/>
    <property type="match status" value="1"/>
</dbReference>
<dbReference type="Gene3D" id="1.10.150.130">
    <property type="match status" value="1"/>
</dbReference>
<dbReference type="PANTHER" id="PTHR30349:SF41">
    <property type="entry name" value="INTEGRASE_RECOMBINASE PROTEIN MJ0367-RELATED"/>
    <property type="match status" value="1"/>
</dbReference>
<evidence type="ECO:0000259" key="3">
    <source>
        <dbReference type="PROSITE" id="PS51898"/>
    </source>
</evidence>
<feature type="domain" description="Core-binding (CB)" evidence="4">
    <location>
        <begin position="1"/>
        <end position="77"/>
    </location>
</feature>
<dbReference type="AlphaFoldDB" id="X1R258"/>
<evidence type="ECO:0000259" key="4">
    <source>
        <dbReference type="PROSITE" id="PS51900"/>
    </source>
</evidence>
<feature type="domain" description="Tyr recombinase" evidence="3">
    <location>
        <begin position="97"/>
        <end position="266"/>
    </location>
</feature>
<keyword evidence="2" id="KW-0233">DNA recombination</keyword>
<dbReference type="InterPro" id="IPR011010">
    <property type="entry name" value="DNA_brk_join_enz"/>
</dbReference>
<protein>
    <recommendedName>
        <fullName evidence="6">Tyr recombinase domain-containing protein</fullName>
    </recommendedName>
</protein>
<name>X1R258_9ZZZZ</name>
<gene>
    <name evidence="5" type="ORF">S12H4_15919</name>
</gene>
<dbReference type="SUPFAM" id="SSF56349">
    <property type="entry name" value="DNA breaking-rejoining enzymes"/>
    <property type="match status" value="1"/>
</dbReference>
<evidence type="ECO:0000256" key="2">
    <source>
        <dbReference type="ARBA" id="ARBA00023172"/>
    </source>
</evidence>
<dbReference type="InterPro" id="IPR002104">
    <property type="entry name" value="Integrase_catalytic"/>
</dbReference>
<proteinExistence type="predicted"/>
<evidence type="ECO:0000256" key="1">
    <source>
        <dbReference type="ARBA" id="ARBA00023125"/>
    </source>
</evidence>
<evidence type="ECO:0000313" key="5">
    <source>
        <dbReference type="EMBL" id="GAI74852.1"/>
    </source>
</evidence>
<evidence type="ECO:0008006" key="6">
    <source>
        <dbReference type="Google" id="ProtNLM"/>
    </source>
</evidence>
<reference evidence="5" key="1">
    <citation type="journal article" date="2014" name="Front. Microbiol.">
        <title>High frequency of phylogenetically diverse reductive dehalogenase-homologous genes in deep subseafloor sedimentary metagenomes.</title>
        <authorList>
            <person name="Kawai M."/>
            <person name="Futagami T."/>
            <person name="Toyoda A."/>
            <person name="Takaki Y."/>
            <person name="Nishi S."/>
            <person name="Hori S."/>
            <person name="Arai W."/>
            <person name="Tsubouchi T."/>
            <person name="Morono Y."/>
            <person name="Uchiyama I."/>
            <person name="Ito T."/>
            <person name="Fujiyama A."/>
            <person name="Inagaki F."/>
            <person name="Takami H."/>
        </authorList>
    </citation>
    <scope>NUCLEOTIDE SEQUENCE</scope>
    <source>
        <strain evidence="5">Expedition CK06-06</strain>
    </source>
</reference>
<dbReference type="EMBL" id="BARW01007680">
    <property type="protein sequence ID" value="GAI74852.1"/>
    <property type="molecule type" value="Genomic_DNA"/>
</dbReference>
<dbReference type="InterPro" id="IPR013762">
    <property type="entry name" value="Integrase-like_cat_sf"/>
</dbReference>
<comment type="caution">
    <text evidence="5">The sequence shown here is derived from an EMBL/GenBank/DDBJ whole genome shotgun (WGS) entry which is preliminary data.</text>
</comment>
<organism evidence="5">
    <name type="scientific">marine sediment metagenome</name>
    <dbReference type="NCBI Taxonomy" id="412755"/>
    <lineage>
        <taxon>unclassified sequences</taxon>
        <taxon>metagenomes</taxon>
        <taxon>ecological metagenomes</taxon>
    </lineage>
</organism>
<dbReference type="PROSITE" id="PS51900">
    <property type="entry name" value="CB"/>
    <property type="match status" value="1"/>
</dbReference>